<sequence length="161" mass="17463">MPSSLTAATIALLVGLASGAFLCGQYKDARLEAQTAAARVAAAQQERKMANRINEVSNDYDKRLTKLNTIIADTTADYDRLRVKRCPAVPKVAATPAAVDAATNGSADWDREIEVDLDRVAAEIIRLGGDLDRANEQIRGLQATVKDYLAVQSMSTFRHQD</sequence>
<protein>
    <recommendedName>
        <fullName evidence="3">Bacteriophage Rz lysis protein</fullName>
    </recommendedName>
</protein>
<proteinExistence type="predicted"/>
<evidence type="ECO:0000313" key="2">
    <source>
        <dbReference type="Proteomes" id="UP000247780"/>
    </source>
</evidence>
<comment type="caution">
    <text evidence="1">The sequence shown here is derived from an EMBL/GenBank/DDBJ whole genome shotgun (WGS) entry which is preliminary data.</text>
</comment>
<accession>A0ABX5M8Y5</accession>
<organism evidence="1 2">
    <name type="scientific">Nitrosomonas eutropha</name>
    <dbReference type="NCBI Taxonomy" id="916"/>
    <lineage>
        <taxon>Bacteria</taxon>
        <taxon>Pseudomonadati</taxon>
        <taxon>Pseudomonadota</taxon>
        <taxon>Betaproteobacteria</taxon>
        <taxon>Nitrosomonadales</taxon>
        <taxon>Nitrosomonadaceae</taxon>
        <taxon>Nitrosomonas</taxon>
    </lineage>
</organism>
<gene>
    <name evidence="1" type="ORF">C8R14_10778</name>
</gene>
<keyword evidence="2" id="KW-1185">Reference proteome</keyword>
<name>A0ABX5M8Y5_9PROT</name>
<evidence type="ECO:0008006" key="3">
    <source>
        <dbReference type="Google" id="ProtNLM"/>
    </source>
</evidence>
<dbReference type="Proteomes" id="UP000247780">
    <property type="component" value="Unassembled WGS sequence"/>
</dbReference>
<evidence type="ECO:0000313" key="1">
    <source>
        <dbReference type="EMBL" id="PXV82506.1"/>
    </source>
</evidence>
<reference evidence="1 2" key="1">
    <citation type="submission" date="2018-04" db="EMBL/GenBank/DDBJ databases">
        <title>Active sludge and wastewater microbial communities from Klosterneuburg, Austria.</title>
        <authorList>
            <person name="Wagner M."/>
        </authorList>
    </citation>
    <scope>NUCLEOTIDE SEQUENCE [LARGE SCALE GENOMIC DNA]</scope>
    <source>
        <strain evidence="1 2">Nm 57</strain>
    </source>
</reference>
<dbReference type="EMBL" id="QICQ01000007">
    <property type="protein sequence ID" value="PXV82506.1"/>
    <property type="molecule type" value="Genomic_DNA"/>
</dbReference>
<dbReference type="RefSeq" id="WP_011634501.1">
    <property type="nucleotide sequence ID" value="NZ_QICQ01000007.1"/>
</dbReference>